<dbReference type="NCBIfam" id="TIGR00575">
    <property type="entry name" value="dnlj"/>
    <property type="match status" value="1"/>
</dbReference>
<dbReference type="InterPro" id="IPR012340">
    <property type="entry name" value="NA-bd_OB-fold"/>
</dbReference>
<evidence type="ECO:0000256" key="7">
    <source>
        <dbReference type="ARBA" id="ARBA00022842"/>
    </source>
</evidence>
<comment type="cofactor">
    <cofactor evidence="11">
        <name>Mg(2+)</name>
        <dbReference type="ChEBI" id="CHEBI:18420"/>
    </cofactor>
    <cofactor evidence="11">
        <name>Mn(2+)</name>
        <dbReference type="ChEBI" id="CHEBI:29035"/>
    </cofactor>
</comment>
<dbReference type="PROSITE" id="PS50172">
    <property type="entry name" value="BRCT"/>
    <property type="match status" value="1"/>
</dbReference>
<evidence type="ECO:0000256" key="5">
    <source>
        <dbReference type="ARBA" id="ARBA00022763"/>
    </source>
</evidence>
<dbReference type="InterPro" id="IPR004149">
    <property type="entry name" value="Znf_DNAligase_C4"/>
</dbReference>
<dbReference type="Pfam" id="PF03119">
    <property type="entry name" value="DNA_ligase_ZBD"/>
    <property type="match status" value="1"/>
</dbReference>
<evidence type="ECO:0000256" key="2">
    <source>
        <dbReference type="ARBA" id="ARBA00022598"/>
    </source>
</evidence>
<dbReference type="SUPFAM" id="SSF52113">
    <property type="entry name" value="BRCT domain"/>
    <property type="match status" value="1"/>
</dbReference>
<reference evidence="13 14" key="1">
    <citation type="submission" date="2021-11" db="EMBL/GenBank/DDBJ databases">
        <title>Genomic of Niabella pedocola.</title>
        <authorList>
            <person name="Wu T."/>
        </authorList>
    </citation>
    <scope>NUCLEOTIDE SEQUENCE [LARGE SCALE GENOMIC DNA]</scope>
    <source>
        <strain evidence="13 14">JCM 31011</strain>
    </source>
</reference>
<dbReference type="PANTHER" id="PTHR23389:SF9">
    <property type="entry name" value="DNA LIGASE"/>
    <property type="match status" value="1"/>
</dbReference>
<keyword evidence="8 11" id="KW-0520">NAD</keyword>
<evidence type="ECO:0000256" key="10">
    <source>
        <dbReference type="ARBA" id="ARBA00034005"/>
    </source>
</evidence>
<keyword evidence="7 11" id="KW-0460">Magnesium</keyword>
<dbReference type="Proteomes" id="UP001199816">
    <property type="component" value="Unassembled WGS sequence"/>
</dbReference>
<dbReference type="Pfam" id="PF03120">
    <property type="entry name" value="OB_DNA_ligase"/>
    <property type="match status" value="1"/>
</dbReference>
<keyword evidence="11" id="KW-0464">Manganese</keyword>
<dbReference type="Gene3D" id="1.10.287.610">
    <property type="entry name" value="Helix hairpin bin"/>
    <property type="match status" value="1"/>
</dbReference>
<dbReference type="InterPro" id="IPR010994">
    <property type="entry name" value="RuvA_2-like"/>
</dbReference>
<name>A0ABS8PUY9_9BACT</name>
<evidence type="ECO:0000256" key="6">
    <source>
        <dbReference type="ARBA" id="ARBA00022833"/>
    </source>
</evidence>
<dbReference type="Gene3D" id="3.30.470.30">
    <property type="entry name" value="DNA ligase/mRNA capping enzyme"/>
    <property type="match status" value="1"/>
</dbReference>
<dbReference type="InterPro" id="IPR001357">
    <property type="entry name" value="BRCT_dom"/>
</dbReference>
<dbReference type="SMART" id="SM00532">
    <property type="entry name" value="LIGANc"/>
    <property type="match status" value="1"/>
</dbReference>
<dbReference type="InterPro" id="IPR003583">
    <property type="entry name" value="Hlx-hairpin-Hlx_DNA-bd_motif"/>
</dbReference>
<evidence type="ECO:0000256" key="11">
    <source>
        <dbReference type="HAMAP-Rule" id="MF_01588"/>
    </source>
</evidence>
<comment type="caution">
    <text evidence="11">Lacks conserved residue(s) required for the propagation of feature annotation.</text>
</comment>
<feature type="domain" description="BRCT" evidence="12">
    <location>
        <begin position="644"/>
        <end position="722"/>
    </location>
</feature>
<dbReference type="Pfam" id="PF00533">
    <property type="entry name" value="BRCT"/>
    <property type="match status" value="1"/>
</dbReference>
<comment type="function">
    <text evidence="1 11">DNA ligase that catalyzes the formation of phosphodiester linkages between 5'-phosphoryl and 3'-hydroxyl groups in double-stranded DNA using NAD as a coenzyme and as the energy source for the reaction. It is essential for DNA replication and repair of damaged DNA.</text>
</comment>
<accession>A0ABS8PUY9</accession>
<dbReference type="InterPro" id="IPR013839">
    <property type="entry name" value="DNAligase_adenylation"/>
</dbReference>
<dbReference type="SUPFAM" id="SSF56091">
    <property type="entry name" value="DNA ligase/mRNA capping enzyme, catalytic domain"/>
    <property type="match status" value="1"/>
</dbReference>
<dbReference type="SUPFAM" id="SSF50249">
    <property type="entry name" value="Nucleic acid-binding proteins"/>
    <property type="match status" value="1"/>
</dbReference>
<feature type="binding site" evidence="11">
    <location>
        <begin position="128"/>
        <end position="129"/>
    </location>
    <ligand>
        <name>NAD(+)</name>
        <dbReference type="ChEBI" id="CHEBI:57540"/>
    </ligand>
</feature>
<feature type="binding site" evidence="11">
    <location>
        <position position="368"/>
    </location>
    <ligand>
        <name>NAD(+)</name>
        <dbReference type="ChEBI" id="CHEBI:57540"/>
    </ligand>
</feature>
<evidence type="ECO:0000313" key="13">
    <source>
        <dbReference type="EMBL" id="MCD2424889.1"/>
    </source>
</evidence>
<dbReference type="PIRSF" id="PIRSF001604">
    <property type="entry name" value="LigA"/>
    <property type="match status" value="1"/>
</dbReference>
<dbReference type="Gene3D" id="3.40.50.10190">
    <property type="entry name" value="BRCT domain"/>
    <property type="match status" value="1"/>
</dbReference>
<dbReference type="PANTHER" id="PTHR23389">
    <property type="entry name" value="CHROMOSOME TRANSMISSION FIDELITY FACTOR 18"/>
    <property type="match status" value="1"/>
</dbReference>
<dbReference type="InterPro" id="IPR013840">
    <property type="entry name" value="DNAligase_N"/>
</dbReference>
<dbReference type="InterPro" id="IPR001679">
    <property type="entry name" value="DNA_ligase"/>
</dbReference>
<comment type="similarity">
    <text evidence="11">Belongs to the NAD-dependent DNA ligase family. LigA subfamily.</text>
</comment>
<dbReference type="RefSeq" id="WP_231007238.1">
    <property type="nucleotide sequence ID" value="NZ_JAJNEC010000005.1"/>
</dbReference>
<evidence type="ECO:0000256" key="9">
    <source>
        <dbReference type="ARBA" id="ARBA00023204"/>
    </source>
</evidence>
<keyword evidence="9 11" id="KW-0234">DNA repair</keyword>
<dbReference type="GO" id="GO:0003911">
    <property type="term" value="F:DNA ligase (NAD+) activity"/>
    <property type="evidence" value="ECO:0007669"/>
    <property type="project" value="UniProtKB-EC"/>
</dbReference>
<dbReference type="Gene3D" id="2.40.50.140">
    <property type="entry name" value="Nucleic acid-binding proteins"/>
    <property type="match status" value="1"/>
</dbReference>
<organism evidence="13 14">
    <name type="scientific">Niabella pedocola</name>
    <dbReference type="NCBI Taxonomy" id="1752077"/>
    <lineage>
        <taxon>Bacteria</taxon>
        <taxon>Pseudomonadati</taxon>
        <taxon>Bacteroidota</taxon>
        <taxon>Chitinophagia</taxon>
        <taxon>Chitinophagales</taxon>
        <taxon>Chitinophagaceae</taxon>
        <taxon>Niabella</taxon>
    </lineage>
</organism>
<dbReference type="Pfam" id="PF01653">
    <property type="entry name" value="DNA_ligase_aden"/>
    <property type="match status" value="1"/>
</dbReference>
<dbReference type="SMART" id="SM00292">
    <property type="entry name" value="BRCT"/>
    <property type="match status" value="1"/>
</dbReference>
<dbReference type="InterPro" id="IPR036420">
    <property type="entry name" value="BRCT_dom_sf"/>
</dbReference>
<dbReference type="InterPro" id="IPR041663">
    <property type="entry name" value="DisA/LigA_HHH"/>
</dbReference>
<dbReference type="Pfam" id="PF12826">
    <property type="entry name" value="HHH_2"/>
    <property type="match status" value="1"/>
</dbReference>
<dbReference type="Gene3D" id="6.20.10.30">
    <property type="match status" value="1"/>
</dbReference>
<keyword evidence="14" id="KW-1185">Reference proteome</keyword>
<proteinExistence type="inferred from homology"/>
<feature type="binding site" evidence="11">
    <location>
        <position position="344"/>
    </location>
    <ligand>
        <name>NAD(+)</name>
        <dbReference type="ChEBI" id="CHEBI:57540"/>
    </ligand>
</feature>
<feature type="binding site" evidence="11">
    <location>
        <position position="159"/>
    </location>
    <ligand>
        <name>NAD(+)</name>
        <dbReference type="ChEBI" id="CHEBI:57540"/>
    </ligand>
</feature>
<dbReference type="InterPro" id="IPR004150">
    <property type="entry name" value="NAD_DNA_ligase_OB"/>
</dbReference>
<evidence type="ECO:0000256" key="8">
    <source>
        <dbReference type="ARBA" id="ARBA00023027"/>
    </source>
</evidence>
<feature type="binding site" evidence="11">
    <location>
        <position position="485"/>
    </location>
    <ligand>
        <name>Zn(2+)</name>
        <dbReference type="ChEBI" id="CHEBI:29105"/>
    </ligand>
</feature>
<dbReference type="Gene3D" id="1.10.150.20">
    <property type="entry name" value="5' to 3' exonuclease, C-terminal subdomain"/>
    <property type="match status" value="2"/>
</dbReference>
<dbReference type="EC" id="6.5.1.2" evidence="11"/>
<dbReference type="EMBL" id="JAJNEC010000005">
    <property type="protein sequence ID" value="MCD2424889.1"/>
    <property type="molecule type" value="Genomic_DNA"/>
</dbReference>
<feature type="binding site" evidence="11">
    <location>
        <position position="182"/>
    </location>
    <ligand>
        <name>NAD(+)</name>
        <dbReference type="ChEBI" id="CHEBI:57540"/>
    </ligand>
</feature>
<feature type="binding site" evidence="11">
    <location>
        <position position="220"/>
    </location>
    <ligand>
        <name>NAD(+)</name>
        <dbReference type="ChEBI" id="CHEBI:57540"/>
    </ligand>
</feature>
<evidence type="ECO:0000256" key="3">
    <source>
        <dbReference type="ARBA" id="ARBA00022705"/>
    </source>
</evidence>
<keyword evidence="4 11" id="KW-0479">Metal-binding</keyword>
<keyword evidence="6 11" id="KW-0862">Zinc</keyword>
<keyword evidence="3 11" id="KW-0235">DNA replication</keyword>
<sequence>MPALCFKEVLFPGFKVLLDPQMASMYTKEEIRALQDQTRAFLKEGTNLPATPEALESLRNVLRFHEHRYYVQNDPLLADTEYDHLYKMLEAVEKDQPDWVTPDSPTQRVGKSLNGNFKTVQHLVPMLSLDNSYNSDDLKDFDRKVLQLSKKNAVTYCVEPKFDGGSISLIYENDLLVRGATRGNGVEGDEITTNIRQIRTVPLSATFSRYGIQQIEIRGEVLINKNNFKKYNEELAEKGQAPLANPRNAAAGTLRIKDPAEVRRRNLEAFVYHISDYTLLPGRELPEPLQTHEGSLKLLWELGFRSPVKELRTFERIEDVIDYCLEFEEGRDGLPYEIDGMVIKVNAIDMQEQLGMTSHHPRWAIAFKFKARQATSKLLEVKFQVGRTGSVTPVAKIEPVFIGGVTVSSISLFNEEVIREKNLKIGDTVLVERAGDVIPYIVKSMEDLRDGNETEIHFPKVCPVCSSELFKEAEEAVWRCINIECPAQVVERMIHFVSKDALDIRGFGEANVRKFYELGWLKDIPGIYKLDFEKLGALEGFGKKSIDNLQQAIERSKTQPLHRIIFGLGIRFVGETTAKVLAANISHLLELQTFSQEALQGLEDIGPKVAGSIVHFFSNTSNIEMIRELETLGVQLTNTHKQLDIAGALAGQTFLFTGTLPTLKRSEAEAMAEAQGGKIVGGVSAKLNYLVVGEDAGSKLEKAKKINTVKIITEADFLKMVQ</sequence>
<gene>
    <name evidence="11 13" type="primary">ligA</name>
    <name evidence="13" type="ORF">LQ567_19050</name>
</gene>
<protein>
    <recommendedName>
        <fullName evidence="11">DNA ligase</fullName>
        <ecNumber evidence="11">6.5.1.2</ecNumber>
    </recommendedName>
    <alternativeName>
        <fullName evidence="11">Polydeoxyribonucleotide synthase [NAD(+)]</fullName>
    </alternativeName>
</protein>
<comment type="caution">
    <text evidence="13">The sequence shown here is derived from an EMBL/GenBank/DDBJ whole genome shotgun (WGS) entry which is preliminary data.</text>
</comment>
<dbReference type="SUPFAM" id="SSF47781">
    <property type="entry name" value="RuvA domain 2-like"/>
    <property type="match status" value="1"/>
</dbReference>
<evidence type="ECO:0000259" key="12">
    <source>
        <dbReference type="PROSITE" id="PS50172"/>
    </source>
</evidence>
<evidence type="ECO:0000256" key="1">
    <source>
        <dbReference type="ARBA" id="ARBA00004067"/>
    </source>
</evidence>
<comment type="catalytic activity">
    <reaction evidence="10 11">
        <text>NAD(+) + (deoxyribonucleotide)n-3'-hydroxyl + 5'-phospho-(deoxyribonucleotide)m = (deoxyribonucleotide)n+m + AMP + beta-nicotinamide D-nucleotide.</text>
        <dbReference type="EC" id="6.5.1.2"/>
    </reaction>
</comment>
<evidence type="ECO:0000256" key="4">
    <source>
        <dbReference type="ARBA" id="ARBA00022723"/>
    </source>
</evidence>
<evidence type="ECO:0000313" key="14">
    <source>
        <dbReference type="Proteomes" id="UP001199816"/>
    </source>
</evidence>
<feature type="binding site" evidence="11">
    <location>
        <position position="465"/>
    </location>
    <ligand>
        <name>Zn(2+)</name>
        <dbReference type="ChEBI" id="CHEBI:29105"/>
    </ligand>
</feature>
<feature type="binding site" evidence="11">
    <location>
        <begin position="79"/>
        <end position="83"/>
    </location>
    <ligand>
        <name>NAD(+)</name>
        <dbReference type="ChEBI" id="CHEBI:57540"/>
    </ligand>
</feature>
<dbReference type="CDD" id="cd17748">
    <property type="entry name" value="BRCT_DNA_ligase_like"/>
    <property type="match status" value="1"/>
</dbReference>
<keyword evidence="5 11" id="KW-0227">DNA damage</keyword>
<dbReference type="HAMAP" id="MF_01588">
    <property type="entry name" value="DNA_ligase_A"/>
    <property type="match status" value="1"/>
</dbReference>
<keyword evidence="2 11" id="KW-0436">Ligase</keyword>
<feature type="binding site" evidence="11">
    <location>
        <position position="462"/>
    </location>
    <ligand>
        <name>Zn(2+)</name>
        <dbReference type="ChEBI" id="CHEBI:29105"/>
    </ligand>
</feature>
<dbReference type="NCBIfam" id="NF005932">
    <property type="entry name" value="PRK07956.1"/>
    <property type="match status" value="1"/>
</dbReference>
<feature type="active site" description="N6-AMP-lysine intermediate" evidence="11">
    <location>
        <position position="161"/>
    </location>
</feature>
<dbReference type="SMART" id="SM00278">
    <property type="entry name" value="HhH1"/>
    <property type="match status" value="3"/>
</dbReference>
<dbReference type="CDD" id="cd00114">
    <property type="entry name" value="LIGANc"/>
    <property type="match status" value="1"/>
</dbReference>